<dbReference type="InterPro" id="IPR018389">
    <property type="entry name" value="DctP_fam"/>
</dbReference>
<gene>
    <name evidence="5" type="ORF">BN873_610031</name>
</gene>
<reference evidence="5" key="1">
    <citation type="submission" date="2013-07" db="EMBL/GenBank/DDBJ databases">
        <authorList>
            <person name="McIlroy S."/>
        </authorList>
    </citation>
    <scope>NUCLEOTIDE SEQUENCE [LARGE SCALE GENOMIC DNA]</scope>
    <source>
        <strain evidence="5">Run_A_D11</strain>
    </source>
</reference>
<dbReference type="RefSeq" id="WP_048674481.1">
    <property type="nucleotide sequence ID" value="NZ_CBTJ020000071.1"/>
</dbReference>
<dbReference type="NCBIfam" id="NF037995">
    <property type="entry name" value="TRAP_S1"/>
    <property type="match status" value="1"/>
</dbReference>
<dbReference type="InterPro" id="IPR006311">
    <property type="entry name" value="TAT_signal"/>
</dbReference>
<dbReference type="PANTHER" id="PTHR33376:SF5">
    <property type="entry name" value="EXTRACYTOPLASMIC SOLUTE RECEPTOR PROTEIN"/>
    <property type="match status" value="1"/>
</dbReference>
<evidence type="ECO:0000256" key="2">
    <source>
        <dbReference type="PIRSR" id="PIRSR039026-1"/>
    </source>
</evidence>
<feature type="binding site" evidence="3">
    <location>
        <position position="235"/>
    </location>
    <ligand>
        <name>Na(+)</name>
        <dbReference type="ChEBI" id="CHEBI:29101"/>
    </ligand>
</feature>
<dbReference type="Proteomes" id="UP000035760">
    <property type="component" value="Unassembled WGS sequence"/>
</dbReference>
<organism evidence="5 6">
    <name type="scientific">Candidatus Competibacter denitrificans Run_A_D11</name>
    <dbReference type="NCBI Taxonomy" id="1400863"/>
    <lineage>
        <taxon>Bacteria</taxon>
        <taxon>Pseudomonadati</taxon>
        <taxon>Pseudomonadota</taxon>
        <taxon>Gammaproteobacteria</taxon>
        <taxon>Candidatus Competibacteraceae</taxon>
        <taxon>Candidatus Competibacter</taxon>
    </lineage>
</organism>
<dbReference type="GO" id="GO:0043177">
    <property type="term" value="F:organic acid binding"/>
    <property type="evidence" value="ECO:0007669"/>
    <property type="project" value="InterPro"/>
</dbReference>
<dbReference type="CDD" id="cd13682">
    <property type="entry name" value="PBP2_TRAP_alpha-ketoacid"/>
    <property type="match status" value="1"/>
</dbReference>
<name>W6MAA3_9GAMM</name>
<proteinExistence type="predicted"/>
<feature type="signal peptide" evidence="4">
    <location>
        <begin position="1"/>
        <end position="27"/>
    </location>
</feature>
<protein>
    <submittedName>
        <fullName evidence="5">Extracellular solute-binding protein, family 7</fullName>
    </submittedName>
</protein>
<comment type="caution">
    <text evidence="5">The sequence shown here is derived from an EMBL/GenBank/DDBJ whole genome shotgun (WGS) entry which is preliminary data.</text>
</comment>
<dbReference type="GO" id="GO:0046872">
    <property type="term" value="F:metal ion binding"/>
    <property type="evidence" value="ECO:0007669"/>
    <property type="project" value="UniProtKB-KW"/>
</dbReference>
<reference evidence="5" key="2">
    <citation type="submission" date="2014-03" db="EMBL/GenBank/DDBJ databases">
        <title>Candidatus Competibacter-lineage genomes retrieved from metagenomes reveal functional metabolic diversity.</title>
        <authorList>
            <person name="McIlroy S.J."/>
            <person name="Albertsen M."/>
            <person name="Andresen E.K."/>
            <person name="Saunders A.M."/>
            <person name="Kristiansen R."/>
            <person name="Stokholm-Bjerregaard M."/>
            <person name="Nielsen K.L."/>
            <person name="Nielsen P.H."/>
        </authorList>
    </citation>
    <scope>NUCLEOTIDE SEQUENCE</scope>
    <source>
        <strain evidence="5">Run_A_D11</strain>
    </source>
</reference>
<dbReference type="PANTHER" id="PTHR33376">
    <property type="match status" value="1"/>
</dbReference>
<dbReference type="Gene3D" id="3.40.190.170">
    <property type="entry name" value="Bacterial extracellular solute-binding protein, family 7"/>
    <property type="match status" value="1"/>
</dbReference>
<feature type="binding site" evidence="3">
    <location>
        <position position="234"/>
    </location>
    <ligand>
        <name>substrate</name>
    </ligand>
</feature>
<keyword evidence="6" id="KW-1185">Reference proteome</keyword>
<evidence type="ECO:0000313" key="6">
    <source>
        <dbReference type="Proteomes" id="UP000035760"/>
    </source>
</evidence>
<dbReference type="EMBL" id="CBTJ020000071">
    <property type="protein sequence ID" value="CDI03634.1"/>
    <property type="molecule type" value="Genomic_DNA"/>
</dbReference>
<feature type="chain" id="PRO_5004880384" evidence="4">
    <location>
        <begin position="28"/>
        <end position="384"/>
    </location>
</feature>
<dbReference type="InterPro" id="IPR026289">
    <property type="entry name" value="SBP_TakP-like"/>
</dbReference>
<dbReference type="InterPro" id="IPR041722">
    <property type="entry name" value="TakP/all3028"/>
</dbReference>
<dbReference type="SUPFAM" id="SSF53850">
    <property type="entry name" value="Periplasmic binding protein-like II"/>
    <property type="match status" value="1"/>
</dbReference>
<keyword evidence="3" id="KW-0479">Metal-binding</keyword>
<dbReference type="Gene3D" id="3.40.190.10">
    <property type="entry name" value="Periplasmic binding protein-like II"/>
    <property type="match status" value="1"/>
</dbReference>
<dbReference type="GO" id="GO:0015849">
    <property type="term" value="P:organic acid transport"/>
    <property type="evidence" value="ECO:0007669"/>
    <property type="project" value="InterPro"/>
</dbReference>
<evidence type="ECO:0000256" key="4">
    <source>
        <dbReference type="SAM" id="SignalP"/>
    </source>
</evidence>
<keyword evidence="1 4" id="KW-0732">Signal</keyword>
<evidence type="ECO:0000313" key="5">
    <source>
        <dbReference type="EMBL" id="CDI03634.1"/>
    </source>
</evidence>
<dbReference type="Pfam" id="PF03480">
    <property type="entry name" value="DctP"/>
    <property type="match status" value="1"/>
</dbReference>
<dbReference type="STRING" id="1400863.BN873_610031"/>
<feature type="binding site" evidence="3">
    <location>
        <position position="260"/>
    </location>
    <ligand>
        <name>substrate</name>
    </ligand>
</feature>
<feature type="binding site" evidence="2">
    <location>
        <position position="197"/>
    </location>
    <ligand>
        <name>substrate</name>
    </ligand>
</feature>
<dbReference type="PIRSF" id="PIRSF039026">
    <property type="entry name" value="SiaP"/>
    <property type="match status" value="1"/>
</dbReference>
<feature type="binding site" evidence="2">
    <location>
        <position position="176"/>
    </location>
    <ligand>
        <name>substrate</name>
    </ligand>
</feature>
<dbReference type="AlphaFoldDB" id="W6MAA3"/>
<evidence type="ECO:0000256" key="3">
    <source>
        <dbReference type="PIRSR" id="PIRSR039026-2"/>
    </source>
</evidence>
<dbReference type="GO" id="GO:0031317">
    <property type="term" value="C:tripartite ATP-independent periplasmic transporter complex"/>
    <property type="evidence" value="ECO:0007669"/>
    <property type="project" value="InterPro"/>
</dbReference>
<dbReference type="GO" id="GO:0055085">
    <property type="term" value="P:transmembrane transport"/>
    <property type="evidence" value="ECO:0007669"/>
    <property type="project" value="InterPro"/>
</dbReference>
<dbReference type="OrthoDB" id="9769667at2"/>
<sequence length="384" mass="42061">MQRREFMKKTGLGLAAVAAGGTIPALAQTPAAAPAPAPAPTPATAVQGTPTIEWRIASSFPKSLDTIYGGAEVLAKRIAELTDGKFKMRVFAGGEIVPPFGVLDAVQQNTVECCHTCGYYFHGKNKAFSIDTAIPFGLNARQMNGWYYYGEGLTLAREFFAKYNVVNFPGGNTGTQMGGWFRKEVKSLEDLKGLKMRIPGFGAEVFSALGAVPQALPGGEIYPALERGAIDAAEWVGPYDDEKLGFYKVAKFYYYPGWWEPGPQISFLINKEQWEKLPRAYQAAFEVAATEANLGMMAAYDAKNPPAIQRLVQNGTQLRRYPDDVLKAAYDAAQKIYAEESAKNPDFKKLFDSLRAFQQTSDIWLGLPEGALSGFMQAQLRAKK</sequence>
<accession>W6MAA3</accession>
<evidence type="ECO:0000256" key="1">
    <source>
        <dbReference type="ARBA" id="ARBA00022729"/>
    </source>
</evidence>
<dbReference type="InterPro" id="IPR038404">
    <property type="entry name" value="TRAP_DctP_sf"/>
</dbReference>
<dbReference type="PROSITE" id="PS51318">
    <property type="entry name" value="TAT"/>
    <property type="match status" value="1"/>
</dbReference>